<dbReference type="OrthoDB" id="773760at2759"/>
<organism evidence="2 3">
    <name type="scientific">Mucuna pruriens</name>
    <name type="common">Velvet bean</name>
    <name type="synonym">Dolichos pruriens</name>
    <dbReference type="NCBI Taxonomy" id="157652"/>
    <lineage>
        <taxon>Eukaryota</taxon>
        <taxon>Viridiplantae</taxon>
        <taxon>Streptophyta</taxon>
        <taxon>Embryophyta</taxon>
        <taxon>Tracheophyta</taxon>
        <taxon>Spermatophyta</taxon>
        <taxon>Magnoliopsida</taxon>
        <taxon>eudicotyledons</taxon>
        <taxon>Gunneridae</taxon>
        <taxon>Pentapetalae</taxon>
        <taxon>rosids</taxon>
        <taxon>fabids</taxon>
        <taxon>Fabales</taxon>
        <taxon>Fabaceae</taxon>
        <taxon>Papilionoideae</taxon>
        <taxon>50 kb inversion clade</taxon>
        <taxon>NPAAA clade</taxon>
        <taxon>indigoferoid/millettioid clade</taxon>
        <taxon>Phaseoleae</taxon>
        <taxon>Mucuna</taxon>
    </lineage>
</organism>
<dbReference type="AlphaFoldDB" id="A0A371FB48"/>
<name>A0A371FB48_MUCPR</name>
<protein>
    <submittedName>
        <fullName evidence="2">Heavy metal-associated isoprenylated plant protein 3</fullName>
    </submittedName>
</protein>
<dbReference type="Gene3D" id="3.30.70.100">
    <property type="match status" value="1"/>
</dbReference>
<comment type="caution">
    <text evidence="2">The sequence shown here is derived from an EMBL/GenBank/DDBJ whole genome shotgun (WGS) entry which is preliminary data.</text>
</comment>
<reference evidence="2" key="1">
    <citation type="submission" date="2018-05" db="EMBL/GenBank/DDBJ databases">
        <title>Draft genome of Mucuna pruriens seed.</title>
        <authorList>
            <person name="Nnadi N.E."/>
            <person name="Vos R."/>
            <person name="Hasami M.H."/>
            <person name="Devisetty U.K."/>
            <person name="Aguiy J.C."/>
        </authorList>
    </citation>
    <scope>NUCLEOTIDE SEQUENCE [LARGE SCALE GENOMIC DNA]</scope>
    <source>
        <strain evidence="2">JCA_2017</strain>
    </source>
</reference>
<dbReference type="SUPFAM" id="SSF55008">
    <property type="entry name" value="HMA, heavy metal-associated domain"/>
    <property type="match status" value="1"/>
</dbReference>
<dbReference type="PANTHER" id="PTHR46413">
    <property type="entry name" value="HEAVY METAL-ASSOCIATED ISOPRENYLATED PLANT PROTEIN 6"/>
    <property type="match status" value="1"/>
</dbReference>
<dbReference type="STRING" id="157652.A0A371FB48"/>
<feature type="compositionally biased region" description="Basic and acidic residues" evidence="1">
    <location>
        <begin position="231"/>
        <end position="242"/>
    </location>
</feature>
<feature type="non-terminal residue" evidence="2">
    <location>
        <position position="1"/>
    </location>
</feature>
<feature type="region of interest" description="Disordered" evidence="1">
    <location>
        <begin position="189"/>
        <end position="242"/>
    </location>
</feature>
<accession>A0A371FB48</accession>
<evidence type="ECO:0000256" key="1">
    <source>
        <dbReference type="SAM" id="MobiDB-lite"/>
    </source>
</evidence>
<dbReference type="InterPro" id="IPR044594">
    <property type="entry name" value="HIPP01/3/5/6"/>
</dbReference>
<dbReference type="InterPro" id="IPR036163">
    <property type="entry name" value="HMA_dom_sf"/>
</dbReference>
<feature type="compositionally biased region" description="Basic and acidic residues" evidence="1">
    <location>
        <begin position="189"/>
        <end position="212"/>
    </location>
</feature>
<dbReference type="Proteomes" id="UP000257109">
    <property type="component" value="Unassembled WGS sequence"/>
</dbReference>
<evidence type="ECO:0000313" key="3">
    <source>
        <dbReference type="Proteomes" id="UP000257109"/>
    </source>
</evidence>
<gene>
    <name evidence="2" type="primary">HIPP03</name>
    <name evidence="2" type="ORF">CR513_44587</name>
</gene>
<evidence type="ECO:0000313" key="2">
    <source>
        <dbReference type="EMBL" id="RDX75521.1"/>
    </source>
</evidence>
<proteinExistence type="predicted"/>
<keyword evidence="3" id="KW-1185">Reference proteome</keyword>
<dbReference type="GO" id="GO:0046872">
    <property type="term" value="F:metal ion binding"/>
    <property type="evidence" value="ECO:0007669"/>
    <property type="project" value="InterPro"/>
</dbReference>
<dbReference type="EMBL" id="QJKJ01009817">
    <property type="protein sequence ID" value="RDX75521.1"/>
    <property type="molecule type" value="Genomic_DNA"/>
</dbReference>
<sequence length="242" mass="27372">MKKNVDIDFSLPKKDKENKLTTKNLKRLANGTTCCDDDSAEGIVTLPMPRINEVVIDNEKETVTVKDTMDMKARVEYLSGKFKSKVEVMKKNVNIVSSLPKKDKESKSDEKNLKPKEVQPLVTSVMLKVPLHCPCQGCFNKLYKAMLKIKGVYEVAIDNEKEMMMVKGMMDVKALVEYLSRKFKRKVEVVPPKKEKDNEKGKEKEKECDKEGNVFTKKKKKSVNDDSGGGGDKDKDKDNEGG</sequence>
<dbReference type="PANTHER" id="PTHR46413:SF2">
    <property type="entry name" value="HEAVY METAL-ASSOCIATED ISOPRENYLATED PLANT PROTEIN 3"/>
    <property type="match status" value="1"/>
</dbReference>
<feature type="non-terminal residue" evidence="2">
    <location>
        <position position="242"/>
    </location>
</feature>